<organism evidence="1 2">
    <name type="scientific">Trichinella pseudospiralis</name>
    <name type="common">Parasitic roundworm</name>
    <dbReference type="NCBI Taxonomy" id="6337"/>
    <lineage>
        <taxon>Eukaryota</taxon>
        <taxon>Metazoa</taxon>
        <taxon>Ecdysozoa</taxon>
        <taxon>Nematoda</taxon>
        <taxon>Enoplea</taxon>
        <taxon>Dorylaimia</taxon>
        <taxon>Trichinellida</taxon>
        <taxon>Trichinellidae</taxon>
        <taxon>Trichinella</taxon>
    </lineage>
</organism>
<reference evidence="1 2" key="1">
    <citation type="submission" date="2015-01" db="EMBL/GenBank/DDBJ databases">
        <title>Evolution of Trichinella species and genotypes.</title>
        <authorList>
            <person name="Korhonen P.K."/>
            <person name="Edoardo P."/>
            <person name="Giuseppe L.R."/>
            <person name="Gasser R.B."/>
        </authorList>
    </citation>
    <scope>NUCLEOTIDE SEQUENCE [LARGE SCALE GENOMIC DNA]</scope>
    <source>
        <strain evidence="1">ISS470</strain>
    </source>
</reference>
<keyword evidence="2" id="KW-1185">Reference proteome</keyword>
<gene>
    <name evidence="1" type="ORF">T4D_1725</name>
</gene>
<evidence type="ECO:0000313" key="2">
    <source>
        <dbReference type="Proteomes" id="UP000054995"/>
    </source>
</evidence>
<dbReference type="AlphaFoldDB" id="A0A0V1FZA3"/>
<protein>
    <submittedName>
        <fullName evidence="1">Uncharacterized protein</fullName>
    </submittedName>
</protein>
<dbReference type="Proteomes" id="UP000054995">
    <property type="component" value="Unassembled WGS sequence"/>
</dbReference>
<accession>A0A0V1FZA3</accession>
<comment type="caution">
    <text evidence="1">The sequence shown here is derived from an EMBL/GenBank/DDBJ whole genome shotgun (WGS) entry which is preliminary data.</text>
</comment>
<dbReference type="EMBL" id="JYDT01000014">
    <property type="protein sequence ID" value="KRY91355.1"/>
    <property type="molecule type" value="Genomic_DNA"/>
</dbReference>
<name>A0A0V1FZA3_TRIPS</name>
<sequence>MKKGFLSEAENLGTVIELKKEFLKVTFLCMINYIDTSAVKSALLYAKLTRNKNYNTMQRCRLVTCSVGNPGSATPLSAELLGRSELAALYLNVRERCLHHRDKDSLKIVNHRLRLKDNP</sequence>
<proteinExistence type="predicted"/>
<evidence type="ECO:0000313" key="1">
    <source>
        <dbReference type="EMBL" id="KRY91355.1"/>
    </source>
</evidence>